<dbReference type="Pfam" id="PF07081">
    <property type="entry name" value="DUF1349"/>
    <property type="match status" value="1"/>
</dbReference>
<dbReference type="PANTHER" id="PTHR35332:SF2">
    <property type="entry name" value="REGULATION OF ENOLASE PROTEIN 1"/>
    <property type="match status" value="1"/>
</dbReference>
<name>A0A1C5I4G4_9ACTN</name>
<keyword evidence="2" id="KW-1185">Reference proteome</keyword>
<proteinExistence type="predicted"/>
<dbReference type="Proteomes" id="UP000198215">
    <property type="component" value="Chromosome I"/>
</dbReference>
<dbReference type="AlphaFoldDB" id="A0A1C5I4G4"/>
<evidence type="ECO:0008006" key="3">
    <source>
        <dbReference type="Google" id="ProtNLM"/>
    </source>
</evidence>
<organism evidence="1 2">
    <name type="scientific">Micromonospora coxensis</name>
    <dbReference type="NCBI Taxonomy" id="356852"/>
    <lineage>
        <taxon>Bacteria</taxon>
        <taxon>Bacillati</taxon>
        <taxon>Actinomycetota</taxon>
        <taxon>Actinomycetes</taxon>
        <taxon>Micromonosporales</taxon>
        <taxon>Micromonosporaceae</taxon>
        <taxon>Micromonospora</taxon>
    </lineage>
</organism>
<evidence type="ECO:0000313" key="2">
    <source>
        <dbReference type="Proteomes" id="UP000198215"/>
    </source>
</evidence>
<reference evidence="2" key="1">
    <citation type="submission" date="2016-06" db="EMBL/GenBank/DDBJ databases">
        <authorList>
            <person name="Varghese N."/>
            <person name="Submissions Spin"/>
        </authorList>
    </citation>
    <scope>NUCLEOTIDE SEQUENCE [LARGE SCALE GENOMIC DNA]</scope>
    <source>
        <strain evidence="2">DSM 45161</strain>
    </source>
</reference>
<evidence type="ECO:0000313" key="1">
    <source>
        <dbReference type="EMBL" id="SCG53093.1"/>
    </source>
</evidence>
<dbReference type="InterPro" id="IPR009784">
    <property type="entry name" value="DUF1349"/>
</dbReference>
<protein>
    <recommendedName>
        <fullName evidence="3">DUF1349 domain-containing protein</fullName>
    </recommendedName>
</protein>
<dbReference type="Gene3D" id="2.60.120.200">
    <property type="match status" value="1"/>
</dbReference>
<dbReference type="PANTHER" id="PTHR35332">
    <property type="entry name" value="REGULATION OF ENOLASE PROTEIN 1"/>
    <property type="match status" value="1"/>
</dbReference>
<sequence>MMPGGGGYGADMTQHAEEALRDVDWDTGEWLHAPVRVTRTDEGDLLVEPGAETDFWRHTSYGFVHDDGPALLAALPAGAAVEVSFRLDYAAQFDQAGVLVRVDERNWVKAGVEVSDGQPQVGAVVTREVSDWSVAPVPEWAGREVTVRASRDGDALTVRARVDDEPWRLVRLAPLAPEAAALAGPYCCSPTRGGLTVRFTGWRRGPADRALHPEH</sequence>
<dbReference type="InterPro" id="IPR013320">
    <property type="entry name" value="ConA-like_dom_sf"/>
</dbReference>
<dbReference type="SUPFAM" id="SSF49899">
    <property type="entry name" value="Concanavalin A-like lectins/glucanases"/>
    <property type="match status" value="1"/>
</dbReference>
<gene>
    <name evidence="1" type="ORF">GA0070614_2194</name>
</gene>
<accession>A0A1C5I4G4</accession>
<dbReference type="InterPro" id="IPR015987">
    <property type="entry name" value="UCP022704"/>
</dbReference>
<dbReference type="PIRSF" id="PIRSF022704">
    <property type="entry name" value="UCP022704"/>
    <property type="match status" value="1"/>
</dbReference>
<dbReference type="EMBL" id="LT607753">
    <property type="protein sequence ID" value="SCG53093.1"/>
    <property type="molecule type" value="Genomic_DNA"/>
</dbReference>